<evidence type="ECO:0000313" key="6">
    <source>
        <dbReference type="Proteomes" id="UP001281305"/>
    </source>
</evidence>
<evidence type="ECO:0000259" key="4">
    <source>
        <dbReference type="Pfam" id="PF00082"/>
    </source>
</evidence>
<keyword evidence="3" id="KW-0720">Serine protease</keyword>
<dbReference type="InterPro" id="IPR036852">
    <property type="entry name" value="Peptidase_S8/S53_dom_sf"/>
</dbReference>
<evidence type="ECO:0000313" key="5">
    <source>
        <dbReference type="EMBL" id="WYK18847.1"/>
    </source>
</evidence>
<evidence type="ECO:0000256" key="1">
    <source>
        <dbReference type="ARBA" id="ARBA00022670"/>
    </source>
</evidence>
<dbReference type="EMBL" id="CP146606">
    <property type="protein sequence ID" value="WYK18847.1"/>
    <property type="molecule type" value="Genomic_DNA"/>
</dbReference>
<dbReference type="InterPro" id="IPR015500">
    <property type="entry name" value="Peptidase_S8_subtilisin-rel"/>
</dbReference>
<protein>
    <submittedName>
        <fullName evidence="5">S8 family serine peptidase</fullName>
    </submittedName>
</protein>
<organism evidence="5 6">
    <name type="scientific">Roseovarius rhodophyticola</name>
    <dbReference type="NCBI Taxonomy" id="3080827"/>
    <lineage>
        <taxon>Bacteria</taxon>
        <taxon>Pseudomonadati</taxon>
        <taxon>Pseudomonadota</taxon>
        <taxon>Alphaproteobacteria</taxon>
        <taxon>Rhodobacterales</taxon>
        <taxon>Roseobacteraceae</taxon>
        <taxon>Roseovarius</taxon>
    </lineage>
</organism>
<accession>A0ABZ2TGS2</accession>
<sequence length="456" mass="48793">MKVTGREDYPQYDALWHLQTLGVLDKNNAPLDWSAEPPAKPTRVAVIDTSVAIAHPNLAGVINKELSLDFFSARLGSFPFLPKDQEKIGELDLKWDTEIAEGLPLTEKLLAELVDRLSKSSKPHSKGIQPCTSPAFSAHGTNVAGLVGARPCIAEQVLPTGEKAPLALPYSGVDPMCEIVQISNNFDPEPEGLIMAFLYADLIDADVVLLPRNIADPHRIVPELGDIKLGDQSLTDLIRQVGTQDHHTELWSELSALIVNVSQSRPVVCAAGNANEETGIYPANLASDHNGIVSVGAVNAKGFCSSYSVSRNITVMAPSNDAEIFDAAEVRLDEKNAYYDPTGVPDSNSNCKYSSFDVISTDVPGLSGYSGSVFLNETVDGALLDYGSYFSRFGGTSAASALVAGFLSLGRSTGAYEANSGLVAKSWLLGKCHVQKGDDEEFCMPCWSGTPIFPDA</sequence>
<evidence type="ECO:0000256" key="3">
    <source>
        <dbReference type="ARBA" id="ARBA00022825"/>
    </source>
</evidence>
<dbReference type="InterPro" id="IPR000209">
    <property type="entry name" value="Peptidase_S8/S53_dom"/>
</dbReference>
<dbReference type="Proteomes" id="UP001281305">
    <property type="component" value="Chromosome"/>
</dbReference>
<feature type="domain" description="Peptidase S8/S53" evidence="4">
    <location>
        <begin position="42"/>
        <end position="410"/>
    </location>
</feature>
<dbReference type="Pfam" id="PF00082">
    <property type="entry name" value="Peptidase_S8"/>
    <property type="match status" value="1"/>
</dbReference>
<keyword evidence="1" id="KW-0645">Protease</keyword>
<dbReference type="RefSeq" id="WP_317055525.1">
    <property type="nucleotide sequence ID" value="NZ_CP146606.1"/>
</dbReference>
<name>A0ABZ2TGS2_9RHOB</name>
<keyword evidence="6" id="KW-1185">Reference proteome</keyword>
<dbReference type="SUPFAM" id="SSF52743">
    <property type="entry name" value="Subtilisin-like"/>
    <property type="match status" value="1"/>
</dbReference>
<gene>
    <name evidence="5" type="ORF">RZS32_002860</name>
</gene>
<proteinExistence type="predicted"/>
<evidence type="ECO:0000256" key="2">
    <source>
        <dbReference type="ARBA" id="ARBA00022801"/>
    </source>
</evidence>
<reference evidence="5 6" key="1">
    <citation type="submission" date="2024-02" db="EMBL/GenBank/DDBJ databases">
        <title>Roseovarius strain W115 nov., isolated from a marine algae.</title>
        <authorList>
            <person name="Lee M.W."/>
            <person name="Lee J.K."/>
            <person name="Kim J.M."/>
            <person name="Choi D.G."/>
            <person name="Baek J.H."/>
            <person name="Bayburt H."/>
            <person name="Jung J.J."/>
            <person name="Han D.M."/>
            <person name="Jeon C.O."/>
        </authorList>
    </citation>
    <scope>NUCLEOTIDE SEQUENCE [LARGE SCALE GENOMIC DNA]</scope>
    <source>
        <strain evidence="5 6">W115</strain>
    </source>
</reference>
<dbReference type="PRINTS" id="PR00723">
    <property type="entry name" value="SUBTILISIN"/>
</dbReference>
<dbReference type="Gene3D" id="3.40.50.200">
    <property type="entry name" value="Peptidase S8/S53 domain"/>
    <property type="match status" value="1"/>
</dbReference>
<keyword evidence="2" id="KW-0378">Hydrolase</keyword>